<dbReference type="SUPFAM" id="SSF57716">
    <property type="entry name" value="Glucocorticoid receptor-like (DNA-binding domain)"/>
    <property type="match status" value="5"/>
</dbReference>
<dbReference type="PROSITE" id="PS50023">
    <property type="entry name" value="LIM_DOMAIN_2"/>
    <property type="match status" value="4"/>
</dbReference>
<dbReference type="CDD" id="cd09338">
    <property type="entry name" value="LIM3_Paxillin_like"/>
    <property type="match status" value="1"/>
</dbReference>
<keyword evidence="5 10" id="KW-0479">Metal-binding</keyword>
<evidence type="ECO:0000259" key="11">
    <source>
        <dbReference type="PROSITE" id="PS50023"/>
    </source>
</evidence>
<keyword evidence="12" id="KW-1185">Reference proteome</keyword>
<protein>
    <submittedName>
        <fullName evidence="13">Paxillin</fullName>
    </submittedName>
</protein>
<dbReference type="PROSITE" id="PS00478">
    <property type="entry name" value="LIM_DOMAIN_1"/>
    <property type="match status" value="2"/>
</dbReference>
<keyword evidence="4" id="KW-0597">Phosphoprotein</keyword>
<keyword evidence="6" id="KW-0677">Repeat</keyword>
<feature type="domain" description="LIM zinc-binding" evidence="11">
    <location>
        <begin position="178"/>
        <end position="237"/>
    </location>
</feature>
<organism evidence="12 13">
    <name type="scientific">Macrostomum lignano</name>
    <dbReference type="NCBI Taxonomy" id="282301"/>
    <lineage>
        <taxon>Eukaryota</taxon>
        <taxon>Metazoa</taxon>
        <taxon>Spiralia</taxon>
        <taxon>Lophotrochozoa</taxon>
        <taxon>Platyhelminthes</taxon>
        <taxon>Rhabditophora</taxon>
        <taxon>Macrostomorpha</taxon>
        <taxon>Macrostomida</taxon>
        <taxon>Macrostomidae</taxon>
        <taxon>Macrostomum</taxon>
    </lineage>
</organism>
<reference evidence="13" key="1">
    <citation type="submission" date="2016-11" db="UniProtKB">
        <authorList>
            <consortium name="WormBaseParasite"/>
        </authorList>
    </citation>
    <scope>IDENTIFICATION</scope>
</reference>
<keyword evidence="9 10" id="KW-0440">LIM domain</keyword>
<dbReference type="Proteomes" id="UP000095280">
    <property type="component" value="Unplaced"/>
</dbReference>
<evidence type="ECO:0000256" key="3">
    <source>
        <dbReference type="ARBA" id="ARBA00022490"/>
    </source>
</evidence>
<dbReference type="GO" id="GO:0070161">
    <property type="term" value="C:anchoring junction"/>
    <property type="evidence" value="ECO:0007669"/>
    <property type="project" value="UniProtKB-SubCell"/>
</dbReference>
<keyword evidence="8" id="KW-0965">Cell junction</keyword>
<evidence type="ECO:0000256" key="9">
    <source>
        <dbReference type="ARBA" id="ARBA00023038"/>
    </source>
</evidence>
<dbReference type="PANTHER" id="PTHR24216">
    <property type="entry name" value="PAXILLIN-RELATED"/>
    <property type="match status" value="1"/>
</dbReference>
<evidence type="ECO:0000256" key="2">
    <source>
        <dbReference type="ARBA" id="ARBA00004496"/>
    </source>
</evidence>
<dbReference type="WBParaSite" id="maker-uti_cns_0004457-snap-gene-0.7-mRNA-1">
    <property type="protein sequence ID" value="maker-uti_cns_0004457-snap-gene-0.7-mRNA-1"/>
    <property type="gene ID" value="maker-uti_cns_0004457-snap-gene-0.7"/>
</dbReference>
<dbReference type="Pfam" id="PF00412">
    <property type="entry name" value="LIM"/>
    <property type="match status" value="4"/>
</dbReference>
<dbReference type="FunFam" id="2.10.110.10:FF:000008">
    <property type="entry name" value="Paxillin isoform 1"/>
    <property type="match status" value="1"/>
</dbReference>
<feature type="domain" description="LIM zinc-binding" evidence="11">
    <location>
        <begin position="297"/>
        <end position="356"/>
    </location>
</feature>
<evidence type="ECO:0000256" key="8">
    <source>
        <dbReference type="ARBA" id="ARBA00022949"/>
    </source>
</evidence>
<dbReference type="Gene3D" id="2.10.110.10">
    <property type="entry name" value="Cysteine Rich Protein"/>
    <property type="match status" value="4"/>
</dbReference>
<evidence type="ECO:0000256" key="10">
    <source>
        <dbReference type="PROSITE-ProRule" id="PRU00125"/>
    </source>
</evidence>
<dbReference type="GO" id="GO:0046872">
    <property type="term" value="F:metal ion binding"/>
    <property type="evidence" value="ECO:0007669"/>
    <property type="project" value="UniProtKB-KW"/>
</dbReference>
<comment type="subcellular location">
    <subcellularLocation>
        <location evidence="1">Cell junction</location>
    </subcellularLocation>
    <subcellularLocation>
        <location evidence="2">Cytoplasm</location>
    </subcellularLocation>
</comment>
<evidence type="ECO:0000256" key="7">
    <source>
        <dbReference type="ARBA" id="ARBA00022833"/>
    </source>
</evidence>
<keyword evidence="3" id="KW-0963">Cytoplasm</keyword>
<dbReference type="InterPro" id="IPR001781">
    <property type="entry name" value="Znf_LIM"/>
</dbReference>
<feature type="domain" description="LIM zinc-binding" evidence="11">
    <location>
        <begin position="238"/>
        <end position="296"/>
    </location>
</feature>
<dbReference type="AlphaFoldDB" id="A0A1I8H4X5"/>
<dbReference type="FunFam" id="2.10.110.10:FF:000009">
    <property type="entry name" value="Paxillin isoform 1"/>
    <property type="match status" value="1"/>
</dbReference>
<accession>A0A1I8H4X5</accession>
<evidence type="ECO:0000256" key="5">
    <source>
        <dbReference type="ARBA" id="ARBA00022723"/>
    </source>
</evidence>
<dbReference type="GO" id="GO:0005737">
    <property type="term" value="C:cytoplasm"/>
    <property type="evidence" value="ECO:0007669"/>
    <property type="project" value="UniProtKB-SubCell"/>
</dbReference>
<evidence type="ECO:0000256" key="4">
    <source>
        <dbReference type="ARBA" id="ARBA00022553"/>
    </source>
</evidence>
<evidence type="ECO:0000313" key="12">
    <source>
        <dbReference type="Proteomes" id="UP000095280"/>
    </source>
</evidence>
<sequence>IKANIGLQPHRVLPTKLKWQLSLPAAAAHRRSRCMRPELIPHRIFLKLVLHCVPQGSHQLTVDPGGDFPELLPQRRRSQWYGVSSQKLLAAIFRQPFEPNDAAFDFHKLIEAEFHDLGLVVACRNHKKKSRRHKMRRNFGPQVGTIGLAEAAAVLAAAAVEAVSAGGGPAAAPAVDMTKCAACKESIQGQLVKALGRAWHYEHFVCSKCRAELGKQNFYEKDSQPFCEPCYQNEFSPKCAYCQEAILDRCVTALDKSWHPEHFFCQQCTAPFTESSGFHERDGKPYCADCYNDAFAPKCAACSKAITSNYLTALEKMWHTECFVCRDCGSDFSTGSFYEHEGQPYCELHYHAHRGSLCMACEKPITSKCITAMGRKFHPQCFECTFCKNELSKGTFKERENKPYCSECFDKLVSNQ</sequence>
<evidence type="ECO:0000313" key="13">
    <source>
        <dbReference type="WBParaSite" id="maker-uti_cns_0004457-snap-gene-0.7-mRNA-1"/>
    </source>
</evidence>
<dbReference type="FunFam" id="2.10.110.10:FF:000018">
    <property type="entry name" value="Paxillin isoform 1"/>
    <property type="match status" value="1"/>
</dbReference>
<dbReference type="CDD" id="cd09339">
    <property type="entry name" value="LIM4_Paxillin_like"/>
    <property type="match status" value="1"/>
</dbReference>
<proteinExistence type="predicted"/>
<feature type="domain" description="LIM zinc-binding" evidence="11">
    <location>
        <begin position="357"/>
        <end position="415"/>
    </location>
</feature>
<evidence type="ECO:0000256" key="1">
    <source>
        <dbReference type="ARBA" id="ARBA00004282"/>
    </source>
</evidence>
<keyword evidence="7 10" id="KW-0862">Zinc</keyword>
<dbReference type="SMART" id="SM00132">
    <property type="entry name" value="LIM"/>
    <property type="match status" value="4"/>
</dbReference>
<dbReference type="FunFam" id="2.10.110.10:FF:000012">
    <property type="entry name" value="Paxillin isoform 1"/>
    <property type="match status" value="1"/>
</dbReference>
<dbReference type="PANTHER" id="PTHR24216:SF8">
    <property type="entry name" value="PAXILLIN, ISOFORM F"/>
    <property type="match status" value="1"/>
</dbReference>
<name>A0A1I8H4X5_9PLAT</name>
<evidence type="ECO:0000256" key="6">
    <source>
        <dbReference type="ARBA" id="ARBA00022737"/>
    </source>
</evidence>